<evidence type="ECO:0000313" key="2">
    <source>
        <dbReference type="EMBL" id="CAB1451972.1"/>
    </source>
</evidence>
<protein>
    <submittedName>
        <fullName evidence="2">Uncharacterized protein</fullName>
    </submittedName>
</protein>
<keyword evidence="3" id="KW-1185">Reference proteome</keyword>
<dbReference type="EMBL" id="CADEAL010004111">
    <property type="protein sequence ID" value="CAB1451972.1"/>
    <property type="molecule type" value="Genomic_DNA"/>
</dbReference>
<evidence type="ECO:0000256" key="1">
    <source>
        <dbReference type="SAM" id="MobiDB-lite"/>
    </source>
</evidence>
<feature type="compositionally biased region" description="Polar residues" evidence="1">
    <location>
        <begin position="183"/>
        <end position="202"/>
    </location>
</feature>
<reference evidence="2" key="1">
    <citation type="submission" date="2020-03" db="EMBL/GenBank/DDBJ databases">
        <authorList>
            <person name="Weist P."/>
        </authorList>
    </citation>
    <scope>NUCLEOTIDE SEQUENCE</scope>
</reference>
<dbReference type="AlphaFoldDB" id="A0A9N7VFV1"/>
<feature type="region of interest" description="Disordered" evidence="1">
    <location>
        <begin position="10"/>
        <end position="40"/>
    </location>
</feature>
<sequence>MTELLVRAVRATMADGQKEKDPLTENEKTSQIEKPGVKNGLSTGWFIQHETFHSREDGAEEPSGYFALKARLPGRQGAQNETEELLFQAEEAVSAHLEKKWLKLPGGGSGPVSTVMEDHRQPRCREHDSTCFPSPVHFSCGRTGARPGGRGPVVPADSRSLPPPGRCCVSSGIMDDEEPAGLTGNNSLPRGPTPSTGHNAASQDKVMGGLTSLELSPPSVFHFPPSPSRS</sequence>
<name>A0A9N7VFV1_PLEPL</name>
<comment type="caution">
    <text evidence="2">The sequence shown here is derived from an EMBL/GenBank/DDBJ whole genome shotgun (WGS) entry which is preliminary data.</text>
</comment>
<evidence type="ECO:0000313" key="3">
    <source>
        <dbReference type="Proteomes" id="UP001153269"/>
    </source>
</evidence>
<feature type="region of interest" description="Disordered" evidence="1">
    <location>
        <begin position="143"/>
        <end position="230"/>
    </location>
</feature>
<organism evidence="2 3">
    <name type="scientific">Pleuronectes platessa</name>
    <name type="common">European plaice</name>
    <dbReference type="NCBI Taxonomy" id="8262"/>
    <lineage>
        <taxon>Eukaryota</taxon>
        <taxon>Metazoa</taxon>
        <taxon>Chordata</taxon>
        <taxon>Craniata</taxon>
        <taxon>Vertebrata</taxon>
        <taxon>Euteleostomi</taxon>
        <taxon>Actinopterygii</taxon>
        <taxon>Neopterygii</taxon>
        <taxon>Teleostei</taxon>
        <taxon>Neoteleostei</taxon>
        <taxon>Acanthomorphata</taxon>
        <taxon>Carangaria</taxon>
        <taxon>Pleuronectiformes</taxon>
        <taxon>Pleuronectoidei</taxon>
        <taxon>Pleuronectidae</taxon>
        <taxon>Pleuronectes</taxon>
    </lineage>
</organism>
<dbReference type="Proteomes" id="UP001153269">
    <property type="component" value="Unassembled WGS sequence"/>
</dbReference>
<accession>A0A9N7VFV1</accession>
<gene>
    <name evidence="2" type="ORF">PLEPLA_LOCUS39711</name>
</gene>
<proteinExistence type="predicted"/>
<feature type="compositionally biased region" description="Basic and acidic residues" evidence="1">
    <location>
        <begin position="16"/>
        <end position="31"/>
    </location>
</feature>